<evidence type="ECO:0000256" key="1">
    <source>
        <dbReference type="SAM" id="Phobius"/>
    </source>
</evidence>
<dbReference type="AlphaFoldDB" id="A0A6P8HSK1"/>
<dbReference type="GeneID" id="116292472"/>
<keyword evidence="1" id="KW-1133">Transmembrane helix</keyword>
<feature type="transmembrane region" description="Helical" evidence="1">
    <location>
        <begin position="20"/>
        <end position="37"/>
    </location>
</feature>
<dbReference type="InParanoid" id="A0A6P8HSK1"/>
<gene>
    <name evidence="3" type="primary">LOC116292472</name>
</gene>
<proteinExistence type="predicted"/>
<sequence>MDETTLYTPVKPRQPPSPSTIVFLVVLLLLVILWRYWRYLYPFLDYVFTRLIRATRLRVILVKRCDQSSTYEIENHIKSRLKSRVRFLEKPWDRGLDNGERPVIVFCVISSRIGTDIESAMRGVHGNSRVILVLLHCIISSFLRSDLSDDEELLDATMKNRMTGIAHFAFSEREGVYDCKQNRDGLQKLVNLINFLN</sequence>
<evidence type="ECO:0000313" key="3">
    <source>
        <dbReference type="RefSeq" id="XP_031555655.1"/>
    </source>
</evidence>
<dbReference type="KEGG" id="aten:116292472"/>
<dbReference type="OrthoDB" id="10031171at2759"/>
<keyword evidence="1" id="KW-0812">Transmembrane</keyword>
<reference evidence="3" key="1">
    <citation type="submission" date="2025-08" db="UniProtKB">
        <authorList>
            <consortium name="RefSeq"/>
        </authorList>
    </citation>
    <scope>IDENTIFICATION</scope>
</reference>
<evidence type="ECO:0000313" key="2">
    <source>
        <dbReference type="Proteomes" id="UP000515163"/>
    </source>
</evidence>
<organism evidence="2 3">
    <name type="scientific">Actinia tenebrosa</name>
    <name type="common">Australian red waratah sea anemone</name>
    <dbReference type="NCBI Taxonomy" id="6105"/>
    <lineage>
        <taxon>Eukaryota</taxon>
        <taxon>Metazoa</taxon>
        <taxon>Cnidaria</taxon>
        <taxon>Anthozoa</taxon>
        <taxon>Hexacorallia</taxon>
        <taxon>Actiniaria</taxon>
        <taxon>Actiniidae</taxon>
        <taxon>Actinia</taxon>
    </lineage>
</organism>
<keyword evidence="2" id="KW-1185">Reference proteome</keyword>
<dbReference type="Proteomes" id="UP000515163">
    <property type="component" value="Unplaced"/>
</dbReference>
<keyword evidence="1" id="KW-0472">Membrane</keyword>
<protein>
    <submittedName>
        <fullName evidence="3">Uncharacterized protein LOC116292472</fullName>
    </submittedName>
</protein>
<name>A0A6P8HSK1_ACTTE</name>
<dbReference type="PANTHER" id="PTHR34488:SF1">
    <property type="entry name" value="SI:CH211-245H14.1-RELATED"/>
    <property type="match status" value="1"/>
</dbReference>
<dbReference type="RefSeq" id="XP_031555655.1">
    <property type="nucleotide sequence ID" value="XM_031699795.1"/>
</dbReference>
<accession>A0A6P8HSK1</accession>
<dbReference type="PANTHER" id="PTHR34488">
    <property type="entry name" value="SI:CH211-245H14.1-RELATED"/>
    <property type="match status" value="1"/>
</dbReference>